<dbReference type="Pfam" id="PF00147">
    <property type="entry name" value="Fibrinogen_C"/>
    <property type="match status" value="1"/>
</dbReference>
<accession>A0A0B1TVJ0</accession>
<dbReference type="AlphaFoldDB" id="A0A0B1TVJ0"/>
<dbReference type="EMBL" id="KN549201">
    <property type="protein sequence ID" value="KHJ99922.1"/>
    <property type="molecule type" value="Genomic_DNA"/>
</dbReference>
<protein>
    <submittedName>
        <fullName evidence="2">Fibrinogen beta and gamma chain, globular domain protein</fullName>
    </submittedName>
</protein>
<dbReference type="InterPro" id="IPR050373">
    <property type="entry name" value="Fibrinogen_C-term_domain"/>
</dbReference>
<reference evidence="2 3" key="1">
    <citation type="submission" date="2014-03" db="EMBL/GenBank/DDBJ databases">
        <title>Draft genome of the hookworm Oesophagostomum dentatum.</title>
        <authorList>
            <person name="Mitreva M."/>
        </authorList>
    </citation>
    <scope>NUCLEOTIDE SEQUENCE [LARGE SCALE GENOMIC DNA]</scope>
    <source>
        <strain evidence="2 3">OD-Hann</strain>
    </source>
</reference>
<dbReference type="PANTHER" id="PTHR19143">
    <property type="entry name" value="FIBRINOGEN/TENASCIN/ANGIOPOEITIN"/>
    <property type="match status" value="1"/>
</dbReference>
<sequence length="200" mass="22656">MHSADASFRRVDRSVYFYNRTYKEYEEGFGDLQGSHWLGLSKIYSLAPQQGDSWVLRIELRGDNCTGAGCLNKRDGFWFAEWPFKLGDSSTGYALNLGSAIAGNLTIPGSPSLLEKFNNGRPFTAIDRDGDGVDGLNCAQFRNFGGWWHGDCGFVALNGLYGDHLPTLRYMVYTYSDIRHRKYYIHPIKSLMMIRPSSMH</sequence>
<evidence type="ECO:0000313" key="2">
    <source>
        <dbReference type="EMBL" id="KHJ99922.1"/>
    </source>
</evidence>
<dbReference type="InterPro" id="IPR002181">
    <property type="entry name" value="Fibrinogen_a/b/g_C_dom"/>
</dbReference>
<organism evidence="2 3">
    <name type="scientific">Oesophagostomum dentatum</name>
    <name type="common">Nodular worm</name>
    <dbReference type="NCBI Taxonomy" id="61180"/>
    <lineage>
        <taxon>Eukaryota</taxon>
        <taxon>Metazoa</taxon>
        <taxon>Ecdysozoa</taxon>
        <taxon>Nematoda</taxon>
        <taxon>Chromadorea</taxon>
        <taxon>Rhabditida</taxon>
        <taxon>Rhabditina</taxon>
        <taxon>Rhabditomorpha</taxon>
        <taxon>Strongyloidea</taxon>
        <taxon>Strongylidae</taxon>
        <taxon>Oesophagostomum</taxon>
    </lineage>
</organism>
<feature type="domain" description="Fibrinogen C-terminal" evidence="1">
    <location>
        <begin position="1"/>
        <end position="198"/>
    </location>
</feature>
<dbReference type="OrthoDB" id="7972392at2759"/>
<dbReference type="SUPFAM" id="SSF56496">
    <property type="entry name" value="Fibrinogen C-terminal domain-like"/>
    <property type="match status" value="1"/>
</dbReference>
<dbReference type="SMART" id="SM00186">
    <property type="entry name" value="FBG"/>
    <property type="match status" value="1"/>
</dbReference>
<proteinExistence type="predicted"/>
<dbReference type="PROSITE" id="PS51406">
    <property type="entry name" value="FIBRINOGEN_C_2"/>
    <property type="match status" value="1"/>
</dbReference>
<keyword evidence="3" id="KW-1185">Reference proteome</keyword>
<evidence type="ECO:0000259" key="1">
    <source>
        <dbReference type="PROSITE" id="PS51406"/>
    </source>
</evidence>
<evidence type="ECO:0000313" key="3">
    <source>
        <dbReference type="Proteomes" id="UP000053660"/>
    </source>
</evidence>
<dbReference type="InterPro" id="IPR036056">
    <property type="entry name" value="Fibrinogen-like_C"/>
</dbReference>
<dbReference type="Proteomes" id="UP000053660">
    <property type="component" value="Unassembled WGS sequence"/>
</dbReference>
<dbReference type="Gene3D" id="3.90.215.10">
    <property type="entry name" value="Gamma Fibrinogen, chain A, domain 1"/>
    <property type="match status" value="1"/>
</dbReference>
<gene>
    <name evidence="2" type="ORF">OESDEN_00107</name>
</gene>
<dbReference type="GO" id="GO:0005615">
    <property type="term" value="C:extracellular space"/>
    <property type="evidence" value="ECO:0007669"/>
    <property type="project" value="TreeGrafter"/>
</dbReference>
<dbReference type="InterPro" id="IPR014716">
    <property type="entry name" value="Fibrinogen_a/b/g_C_1"/>
</dbReference>
<name>A0A0B1TVJ0_OESDE</name>